<name>A0AAN7PA29_9COLE</name>
<keyword evidence="1" id="KW-0472">Membrane</keyword>
<feature type="transmembrane region" description="Helical" evidence="1">
    <location>
        <begin position="137"/>
        <end position="156"/>
    </location>
</feature>
<evidence type="ECO:0000313" key="3">
    <source>
        <dbReference type="Proteomes" id="UP001353858"/>
    </source>
</evidence>
<gene>
    <name evidence="2" type="ORF">RN001_008793</name>
</gene>
<keyword evidence="3" id="KW-1185">Reference proteome</keyword>
<keyword evidence="1" id="KW-1133">Transmembrane helix</keyword>
<feature type="transmembrane region" description="Helical" evidence="1">
    <location>
        <begin position="48"/>
        <end position="67"/>
    </location>
</feature>
<evidence type="ECO:0000256" key="1">
    <source>
        <dbReference type="SAM" id="Phobius"/>
    </source>
</evidence>
<protein>
    <recommendedName>
        <fullName evidence="4">Protein YIPF3</fullName>
    </recommendedName>
</protein>
<feature type="transmembrane region" description="Helical" evidence="1">
    <location>
        <begin position="168"/>
        <end position="189"/>
    </location>
</feature>
<feature type="transmembrane region" description="Helical" evidence="1">
    <location>
        <begin position="108"/>
        <end position="131"/>
    </location>
</feature>
<feature type="transmembrane region" description="Helical" evidence="1">
    <location>
        <begin position="73"/>
        <end position="96"/>
    </location>
</feature>
<sequence>MLKQSNYRKLISQMKGLFCLSVQDLCWRIFVSLIPPVCNKYKKVFSDLLGPGISIISLTLLLNYGNLKRENVIFLSPMETVSLYVLLMPVVTYCLNKLGRSTLTFLQIFSLIGYGLYGHILTLLVSLLYHLEDSNTFFFICLIAFAGVSTFRVVLLQFEYMPLPGARLVVCSSFSTLHILFLVFIHFVYMHPKFSYNHK</sequence>
<dbReference type="EMBL" id="JARPUR010000003">
    <property type="protein sequence ID" value="KAK4880647.1"/>
    <property type="molecule type" value="Genomic_DNA"/>
</dbReference>
<reference evidence="3" key="1">
    <citation type="submission" date="2023-01" db="EMBL/GenBank/DDBJ databases">
        <title>Key to firefly adult light organ development and bioluminescence: homeobox transcription factors regulate luciferase expression and transportation to peroxisome.</title>
        <authorList>
            <person name="Fu X."/>
        </authorList>
    </citation>
    <scope>NUCLEOTIDE SEQUENCE [LARGE SCALE GENOMIC DNA]</scope>
</reference>
<organism evidence="2 3">
    <name type="scientific">Aquatica leii</name>
    <dbReference type="NCBI Taxonomy" id="1421715"/>
    <lineage>
        <taxon>Eukaryota</taxon>
        <taxon>Metazoa</taxon>
        <taxon>Ecdysozoa</taxon>
        <taxon>Arthropoda</taxon>
        <taxon>Hexapoda</taxon>
        <taxon>Insecta</taxon>
        <taxon>Pterygota</taxon>
        <taxon>Neoptera</taxon>
        <taxon>Endopterygota</taxon>
        <taxon>Coleoptera</taxon>
        <taxon>Polyphaga</taxon>
        <taxon>Elateriformia</taxon>
        <taxon>Elateroidea</taxon>
        <taxon>Lampyridae</taxon>
        <taxon>Luciolinae</taxon>
        <taxon>Aquatica</taxon>
    </lineage>
</organism>
<dbReference type="Proteomes" id="UP001353858">
    <property type="component" value="Unassembled WGS sequence"/>
</dbReference>
<keyword evidence="1" id="KW-0812">Transmembrane</keyword>
<proteinExistence type="predicted"/>
<dbReference type="AlphaFoldDB" id="A0AAN7PA29"/>
<evidence type="ECO:0000313" key="2">
    <source>
        <dbReference type="EMBL" id="KAK4880647.1"/>
    </source>
</evidence>
<accession>A0AAN7PA29</accession>
<comment type="caution">
    <text evidence="2">The sequence shown here is derived from an EMBL/GenBank/DDBJ whole genome shotgun (WGS) entry which is preliminary data.</text>
</comment>
<evidence type="ECO:0008006" key="4">
    <source>
        <dbReference type="Google" id="ProtNLM"/>
    </source>
</evidence>